<evidence type="ECO:0000313" key="3">
    <source>
        <dbReference type="Proteomes" id="UP000307510"/>
    </source>
</evidence>
<sequence>MMTSRQRGFTLIELLVSILIISLGLLGLAKLQMRMQLSDMESYQRAQALLLLNDISSRMNANAKNSSSYVTGSSSPVGAGMTCPTSSGTRQQADLSDWCNSLQGAAEVGGGSVKAGAMLGGRGCIESLGSNQYLITVAWQGMSPISAPPSSVACGSGSYNGSSGCSSDLCRRVVTTVVRVASL</sequence>
<feature type="transmembrane region" description="Helical" evidence="1">
    <location>
        <begin position="12"/>
        <end position="31"/>
    </location>
</feature>
<keyword evidence="1" id="KW-0472">Membrane</keyword>
<evidence type="ECO:0000313" key="2">
    <source>
        <dbReference type="EMBL" id="TLP71064.1"/>
    </source>
</evidence>
<dbReference type="RefSeq" id="WP_138216185.1">
    <property type="nucleotide sequence ID" value="NZ_VASG01000007.1"/>
</dbReference>
<keyword evidence="1" id="KW-0812">Transmembrane</keyword>
<organism evidence="2 3">
    <name type="scientific">Pseudomonas nitroreducens</name>
    <dbReference type="NCBI Taxonomy" id="46680"/>
    <lineage>
        <taxon>Bacteria</taxon>
        <taxon>Pseudomonadati</taxon>
        <taxon>Pseudomonadota</taxon>
        <taxon>Gammaproteobacteria</taxon>
        <taxon>Pseudomonadales</taxon>
        <taxon>Pseudomonadaceae</taxon>
        <taxon>Pseudomonas</taxon>
    </lineage>
</organism>
<proteinExistence type="predicted"/>
<dbReference type="EMBL" id="VASG01000007">
    <property type="protein sequence ID" value="TLP71064.1"/>
    <property type="molecule type" value="Genomic_DNA"/>
</dbReference>
<reference evidence="3" key="2">
    <citation type="submission" date="2019-06" db="EMBL/GenBank/DDBJ databases">
        <title>AzeR, a transcriptional regulator that responds to azelaic acid in Pseudomonas nitroreducens.</title>
        <authorList>
            <person name="Bez C."/>
            <person name="Javvadi S.G."/>
            <person name="Bertani I."/>
            <person name="Devescovi G."/>
            <person name="Studholme D.J."/>
            <person name="Geller A."/>
            <person name="Levy A."/>
            <person name="Venturi V."/>
        </authorList>
    </citation>
    <scope>NUCLEOTIDE SEQUENCE [LARGE SCALE GENOMIC DNA]</scope>
    <source>
        <strain evidence="3">DSM 9128</strain>
    </source>
</reference>
<reference evidence="2 3" key="1">
    <citation type="submission" date="2019-05" db="EMBL/GenBank/DDBJ databases">
        <authorList>
            <person name="Moore K."/>
            <person name="O'Neill P."/>
            <person name="Farbos A."/>
            <person name="Studholme D.J."/>
        </authorList>
    </citation>
    <scope>NUCLEOTIDE SEQUENCE [LARGE SCALE GENOMIC DNA]</scope>
    <source>
        <strain evidence="2 3">DSM 9128</strain>
    </source>
</reference>
<dbReference type="AlphaFoldDB" id="A0A5R8ZYS5"/>
<dbReference type="NCBIfam" id="TIGR02532">
    <property type="entry name" value="IV_pilin_GFxxxE"/>
    <property type="match status" value="1"/>
</dbReference>
<dbReference type="NCBIfam" id="TIGR02523">
    <property type="entry name" value="type_IV_pilV"/>
    <property type="match status" value="1"/>
</dbReference>
<dbReference type="InterPro" id="IPR013362">
    <property type="entry name" value="Pilus_4_PilV"/>
</dbReference>
<accession>A0A5R8ZYS5</accession>
<comment type="caution">
    <text evidence="2">The sequence shown here is derived from an EMBL/GenBank/DDBJ whole genome shotgun (WGS) entry which is preliminary data.</text>
</comment>
<evidence type="ECO:0000256" key="1">
    <source>
        <dbReference type="SAM" id="Phobius"/>
    </source>
</evidence>
<keyword evidence="1" id="KW-1133">Transmembrane helix</keyword>
<dbReference type="Proteomes" id="UP000307510">
    <property type="component" value="Unassembled WGS sequence"/>
</dbReference>
<dbReference type="InterPro" id="IPR012902">
    <property type="entry name" value="N_methyl_site"/>
</dbReference>
<dbReference type="Pfam" id="PF07963">
    <property type="entry name" value="N_methyl"/>
    <property type="match status" value="1"/>
</dbReference>
<protein>
    <submittedName>
        <fullName evidence="2">Type IV pilus modification protein PilV</fullName>
    </submittedName>
</protein>
<name>A0A5R8ZYS5_PSENT</name>
<gene>
    <name evidence="2" type="primary">pilV</name>
    <name evidence="2" type="ORF">FEA48_24900</name>
</gene>